<keyword evidence="1" id="KW-0732">Signal</keyword>
<protein>
    <recommendedName>
        <fullName evidence="4">YD repeat-containing protein</fullName>
    </recommendedName>
</protein>
<reference evidence="2 3" key="1">
    <citation type="submission" date="2016-10" db="EMBL/GenBank/DDBJ databases">
        <title>Paenibacillus species isolates.</title>
        <authorList>
            <person name="Beno S.M."/>
        </authorList>
    </citation>
    <scope>NUCLEOTIDE SEQUENCE [LARGE SCALE GENOMIC DNA]</scope>
    <source>
        <strain evidence="2 3">FSL H7-0744</strain>
    </source>
</reference>
<dbReference type="InterPro" id="IPR013688">
    <property type="entry name" value="GBS_Bsp-like"/>
</dbReference>
<keyword evidence="3" id="KW-1185">Reference proteome</keyword>
<dbReference type="Proteomes" id="UP000187412">
    <property type="component" value="Unassembled WGS sequence"/>
</dbReference>
<organism evidence="2 3">
    <name type="scientific">Paenibacillus borealis</name>
    <dbReference type="NCBI Taxonomy" id="160799"/>
    <lineage>
        <taxon>Bacteria</taxon>
        <taxon>Bacillati</taxon>
        <taxon>Bacillota</taxon>
        <taxon>Bacilli</taxon>
        <taxon>Bacillales</taxon>
        <taxon>Paenibacillaceae</taxon>
        <taxon>Paenibacillus</taxon>
    </lineage>
</organism>
<feature type="signal peptide" evidence="1">
    <location>
        <begin position="1"/>
        <end position="26"/>
    </location>
</feature>
<feature type="chain" id="PRO_5045618659" description="YD repeat-containing protein" evidence="1">
    <location>
        <begin position="27"/>
        <end position="373"/>
    </location>
</feature>
<accession>A0ABX3HD75</accession>
<dbReference type="Pfam" id="PF08481">
    <property type="entry name" value="GBS_Bsp-like"/>
    <property type="match status" value="3"/>
</dbReference>
<evidence type="ECO:0000256" key="1">
    <source>
        <dbReference type="SAM" id="SignalP"/>
    </source>
</evidence>
<sequence length="373" mass="41986">MKKSTIVTMFVSVLLTLFSFNAQTSAAGRPEGIDSNYLIVDMNGTPQRQKISIYNYNQLETEILADNSMIRYSYDANGNLLKRNKVTPAEPYLFSTSAVSYDIYLKGVPDSVQNVHFPTWTEDKGQDDIEWIAGVKVAPNLWKGKVILSKHGGQRGAYNTHIYADNQLVKGLNINIQDTTKIISPQTVSLTDGYYEVYVEGVARTIKEVRFPTWTEYKGQDDIKDPWIIGEKVNDTTWKIRIPFSEYNFETGNYSTHLYFFDQSGNMLGVGGTSVAVKGGIGVSGPKTANISADSYDVLIYGLDPNVKRVQFPTWTSNKDQDDIEWIEGVKVAPRVWKATVVFQRHNSEVGSYITHIYADNKYAGVWTCNVNR</sequence>
<dbReference type="RefSeq" id="WP_076110692.1">
    <property type="nucleotide sequence ID" value="NZ_MPTB01000012.1"/>
</dbReference>
<dbReference type="Gene3D" id="2.60.40.3760">
    <property type="match status" value="3"/>
</dbReference>
<evidence type="ECO:0008006" key="4">
    <source>
        <dbReference type="Google" id="ProtNLM"/>
    </source>
</evidence>
<proteinExistence type="predicted"/>
<comment type="caution">
    <text evidence="2">The sequence shown here is derived from an EMBL/GenBank/DDBJ whole genome shotgun (WGS) entry which is preliminary data.</text>
</comment>
<evidence type="ECO:0000313" key="3">
    <source>
        <dbReference type="Proteomes" id="UP000187412"/>
    </source>
</evidence>
<name>A0ABX3HD75_PAEBO</name>
<dbReference type="EMBL" id="MPTB01000012">
    <property type="protein sequence ID" value="OMD48451.1"/>
    <property type="molecule type" value="Genomic_DNA"/>
</dbReference>
<evidence type="ECO:0000313" key="2">
    <source>
        <dbReference type="EMBL" id="OMD48451.1"/>
    </source>
</evidence>
<gene>
    <name evidence="2" type="ORF">BSK56_11810</name>
</gene>